<evidence type="ECO:0000313" key="7">
    <source>
        <dbReference type="Proteomes" id="UP001150062"/>
    </source>
</evidence>
<evidence type="ECO:0000256" key="2">
    <source>
        <dbReference type="ARBA" id="ARBA00022670"/>
    </source>
</evidence>
<dbReference type="PANTHER" id="PTHR36175">
    <property type="entry name" value="CYANOPHYCINASE"/>
    <property type="match status" value="1"/>
</dbReference>
<organism evidence="6 7">
    <name type="scientific">Anaeramoeba flamelloides</name>
    <dbReference type="NCBI Taxonomy" id="1746091"/>
    <lineage>
        <taxon>Eukaryota</taxon>
        <taxon>Metamonada</taxon>
        <taxon>Anaeramoebidae</taxon>
        <taxon>Anaeramoeba</taxon>
    </lineage>
</organism>
<dbReference type="InterPro" id="IPR029062">
    <property type="entry name" value="Class_I_gatase-like"/>
</dbReference>
<dbReference type="PANTHER" id="PTHR36175:SF1">
    <property type="entry name" value="CYANOPHYCINASE"/>
    <property type="match status" value="1"/>
</dbReference>
<dbReference type="Gene3D" id="3.40.50.880">
    <property type="match status" value="1"/>
</dbReference>
<keyword evidence="7" id="KW-1185">Reference proteome</keyword>
<accession>A0ABQ8X399</accession>
<dbReference type="InterPro" id="IPR005320">
    <property type="entry name" value="Peptidase_S51"/>
</dbReference>
<feature type="chain" id="PRO_5045592957" evidence="5">
    <location>
        <begin position="20"/>
        <end position="419"/>
    </location>
</feature>
<feature type="signal peptide" evidence="5">
    <location>
        <begin position="1"/>
        <end position="19"/>
    </location>
</feature>
<evidence type="ECO:0000313" key="6">
    <source>
        <dbReference type="EMBL" id="KAJ6226936.1"/>
    </source>
</evidence>
<keyword evidence="2" id="KW-0645">Protease</keyword>
<evidence type="ECO:0000256" key="5">
    <source>
        <dbReference type="SAM" id="SignalP"/>
    </source>
</evidence>
<name>A0ABQ8X399_9EUKA</name>
<keyword evidence="3" id="KW-0378">Hydrolase</keyword>
<protein>
    <submittedName>
        <fullName evidence="6">Cyanophycinase</fullName>
    </submittedName>
</protein>
<sequence length="419" mass="47514">MNLFFLLFLILFLVQTIACSNLVLVGGHLADDNEVVYKRIISLAGGENSYIGVITAASAPEYAKENGEYYKKLFEKYGANKVDWIPIDLNHTSNNDNPDVVSMINKMTGFFFGGGDQERLITCFYLKNRAQSLALKTIQRRYSNYDAVIAGSSAGTTIQQGIPMVTGGESWDACEQTKPYPKYDPDYPDYLTYNPDGGFNFFKHGSLDTHFSQRGRQGRMIRLTSYGKIQHYYGIDENTALVVLDSLSNNPTMEIISPPDEVSGVWVMDLSQSSEYTKNDYWNIKDVKASFLTEGDKYYPSTGKYVIANWKTSLNGREIYPSPMTPTDDVFSSPDANSRQNKRLKSLTRTNPNKFTKVSTDLFDSKGDNTYGITYENDPTYKVFFEKSATFNSEGFQGYKKNLNYYSIRNMKIDIKYDD</sequence>
<evidence type="ECO:0000256" key="4">
    <source>
        <dbReference type="ARBA" id="ARBA00022825"/>
    </source>
</evidence>
<comment type="caution">
    <text evidence="6">The sequence shown here is derived from an EMBL/GenBank/DDBJ whole genome shotgun (WGS) entry which is preliminary data.</text>
</comment>
<proteinExistence type="inferred from homology"/>
<keyword evidence="4" id="KW-0720">Serine protease</keyword>
<keyword evidence="5" id="KW-0732">Signal</keyword>
<comment type="similarity">
    <text evidence="1">Belongs to the peptidase S51 family.</text>
</comment>
<dbReference type="SUPFAM" id="SSF52317">
    <property type="entry name" value="Class I glutamine amidotransferase-like"/>
    <property type="match status" value="1"/>
</dbReference>
<dbReference type="Proteomes" id="UP001150062">
    <property type="component" value="Unassembled WGS sequence"/>
</dbReference>
<reference evidence="6" key="1">
    <citation type="submission" date="2022-08" db="EMBL/GenBank/DDBJ databases">
        <title>Novel sulfate-reducing endosymbionts in the free-living metamonad Anaeramoeba.</title>
        <authorList>
            <person name="Jerlstrom-Hultqvist J."/>
            <person name="Cepicka I."/>
            <person name="Gallot-Lavallee L."/>
            <person name="Salas-Leiva D."/>
            <person name="Curtis B.A."/>
            <person name="Zahonova K."/>
            <person name="Pipaliya S."/>
            <person name="Dacks J."/>
            <person name="Roger A.J."/>
        </authorList>
    </citation>
    <scope>NUCLEOTIDE SEQUENCE</scope>
    <source>
        <strain evidence="6">Schooner1</strain>
    </source>
</reference>
<dbReference type="EMBL" id="JAOAOG010000339">
    <property type="protein sequence ID" value="KAJ6226936.1"/>
    <property type="molecule type" value="Genomic_DNA"/>
</dbReference>
<evidence type="ECO:0000256" key="1">
    <source>
        <dbReference type="ARBA" id="ARBA00006534"/>
    </source>
</evidence>
<dbReference type="CDD" id="cd03145">
    <property type="entry name" value="GAT1_cyanophycinase"/>
    <property type="match status" value="1"/>
</dbReference>
<evidence type="ECO:0000256" key="3">
    <source>
        <dbReference type="ARBA" id="ARBA00022801"/>
    </source>
</evidence>
<dbReference type="Pfam" id="PF03575">
    <property type="entry name" value="Peptidase_S51"/>
    <property type="match status" value="1"/>
</dbReference>
<gene>
    <name evidence="6" type="ORF">M0813_10474</name>
</gene>